<reference evidence="1" key="2">
    <citation type="submission" date="2021-04" db="EMBL/GenBank/DDBJ databases">
        <authorList>
            <person name="Gilroy R."/>
        </authorList>
    </citation>
    <scope>NUCLEOTIDE SEQUENCE</scope>
    <source>
        <strain evidence="1">CHK183-1962</strain>
    </source>
</reference>
<gene>
    <name evidence="1" type="ORF">H9734_04030</name>
</gene>
<evidence type="ECO:0000313" key="1">
    <source>
        <dbReference type="EMBL" id="HIX76751.1"/>
    </source>
</evidence>
<protein>
    <submittedName>
        <fullName evidence="1">Uncharacterized protein</fullName>
    </submittedName>
</protein>
<proteinExistence type="predicted"/>
<dbReference type="EMBL" id="DXEK01000065">
    <property type="protein sequence ID" value="HIX76751.1"/>
    <property type="molecule type" value="Genomic_DNA"/>
</dbReference>
<dbReference type="Proteomes" id="UP000886890">
    <property type="component" value="Unassembled WGS sequence"/>
</dbReference>
<sequence>MDSRNQRQSPKRKSQQICFLAENTAQGAAPIPLTSLTEKERRELAGEISGRIDGWLKEYLGQNPDKQKQAAQYLKRE</sequence>
<evidence type="ECO:0000313" key="2">
    <source>
        <dbReference type="Proteomes" id="UP000886890"/>
    </source>
</evidence>
<dbReference type="AlphaFoldDB" id="A0A9D2BHV2"/>
<reference evidence="1" key="1">
    <citation type="journal article" date="2021" name="PeerJ">
        <title>Extensive microbial diversity within the chicken gut microbiome revealed by metagenomics and culture.</title>
        <authorList>
            <person name="Gilroy R."/>
            <person name="Ravi A."/>
            <person name="Getino M."/>
            <person name="Pursley I."/>
            <person name="Horton D.L."/>
            <person name="Alikhan N.F."/>
            <person name="Baker D."/>
            <person name="Gharbi K."/>
            <person name="Hall N."/>
            <person name="Watson M."/>
            <person name="Adriaenssens E.M."/>
            <person name="Foster-Nyarko E."/>
            <person name="Jarju S."/>
            <person name="Secka A."/>
            <person name="Antonio M."/>
            <person name="Oren A."/>
            <person name="Chaudhuri R.R."/>
            <person name="La Ragione R."/>
            <person name="Hildebrand F."/>
            <person name="Pallen M.J."/>
        </authorList>
    </citation>
    <scope>NUCLEOTIDE SEQUENCE</scope>
    <source>
        <strain evidence="1">CHK183-1962</strain>
    </source>
</reference>
<organism evidence="1 2">
    <name type="scientific">Candidatus Fusicatenibacter merdavium</name>
    <dbReference type="NCBI Taxonomy" id="2838600"/>
    <lineage>
        <taxon>Bacteria</taxon>
        <taxon>Bacillati</taxon>
        <taxon>Bacillota</taxon>
        <taxon>Clostridia</taxon>
        <taxon>Lachnospirales</taxon>
        <taxon>Lachnospiraceae</taxon>
        <taxon>Fusicatenibacter</taxon>
    </lineage>
</organism>
<accession>A0A9D2BHV2</accession>
<name>A0A9D2BHV2_9FIRM</name>
<comment type="caution">
    <text evidence="1">The sequence shown here is derived from an EMBL/GenBank/DDBJ whole genome shotgun (WGS) entry which is preliminary data.</text>
</comment>